<gene>
    <name evidence="1" type="ORF">LCGC14_2554880</name>
</gene>
<dbReference type="EMBL" id="LAZR01042025">
    <property type="protein sequence ID" value="KKL10530.1"/>
    <property type="molecule type" value="Genomic_DNA"/>
</dbReference>
<reference evidence="1" key="1">
    <citation type="journal article" date="2015" name="Nature">
        <title>Complex archaea that bridge the gap between prokaryotes and eukaryotes.</title>
        <authorList>
            <person name="Spang A."/>
            <person name="Saw J.H."/>
            <person name="Jorgensen S.L."/>
            <person name="Zaremba-Niedzwiedzka K."/>
            <person name="Martijn J."/>
            <person name="Lind A.E."/>
            <person name="van Eijk R."/>
            <person name="Schleper C."/>
            <person name="Guy L."/>
            <person name="Ettema T.J."/>
        </authorList>
    </citation>
    <scope>NUCLEOTIDE SEQUENCE</scope>
</reference>
<organism evidence="1">
    <name type="scientific">marine sediment metagenome</name>
    <dbReference type="NCBI Taxonomy" id="412755"/>
    <lineage>
        <taxon>unclassified sequences</taxon>
        <taxon>metagenomes</taxon>
        <taxon>ecological metagenomes</taxon>
    </lineage>
</organism>
<comment type="caution">
    <text evidence="1">The sequence shown here is derived from an EMBL/GenBank/DDBJ whole genome shotgun (WGS) entry which is preliminary data.</text>
</comment>
<evidence type="ECO:0000313" key="1">
    <source>
        <dbReference type="EMBL" id="KKL10530.1"/>
    </source>
</evidence>
<feature type="non-terminal residue" evidence="1">
    <location>
        <position position="1"/>
    </location>
</feature>
<name>A0A0F9AMB6_9ZZZZ</name>
<protein>
    <submittedName>
        <fullName evidence="1">Uncharacterized protein</fullName>
    </submittedName>
</protein>
<sequence length="152" mass="15918">TSTTVVTQSNDLETAIGELDAAIGELDAVLGPVEDQQDILFTANVTAQTAVDSFSITGAGSPILPVAEWVKWFVTVEDVSTPTKRRSSEIDAITDGTTLDFTDFARLKLGTNITGLGITVELVGSPAQLQLLVTSSGGVDVTVKRLGFGTFN</sequence>
<proteinExistence type="predicted"/>
<accession>A0A0F9AMB6</accession>
<dbReference type="AlphaFoldDB" id="A0A0F9AMB6"/>